<proteinExistence type="predicted"/>
<accession>A0ACB0MDB3</accession>
<organism evidence="1 2">
    <name type="scientific">Trifolium pratense</name>
    <name type="common">Red clover</name>
    <dbReference type="NCBI Taxonomy" id="57577"/>
    <lineage>
        <taxon>Eukaryota</taxon>
        <taxon>Viridiplantae</taxon>
        <taxon>Streptophyta</taxon>
        <taxon>Embryophyta</taxon>
        <taxon>Tracheophyta</taxon>
        <taxon>Spermatophyta</taxon>
        <taxon>Magnoliopsida</taxon>
        <taxon>eudicotyledons</taxon>
        <taxon>Gunneridae</taxon>
        <taxon>Pentapetalae</taxon>
        <taxon>rosids</taxon>
        <taxon>fabids</taxon>
        <taxon>Fabales</taxon>
        <taxon>Fabaceae</taxon>
        <taxon>Papilionoideae</taxon>
        <taxon>50 kb inversion clade</taxon>
        <taxon>NPAAA clade</taxon>
        <taxon>Hologalegina</taxon>
        <taxon>IRL clade</taxon>
        <taxon>Trifolieae</taxon>
        <taxon>Trifolium</taxon>
    </lineage>
</organism>
<dbReference type="EMBL" id="CASHSV030000823">
    <property type="protein sequence ID" value="CAJ2679543.1"/>
    <property type="molecule type" value="Genomic_DNA"/>
</dbReference>
<evidence type="ECO:0000313" key="1">
    <source>
        <dbReference type="EMBL" id="CAJ2679543.1"/>
    </source>
</evidence>
<dbReference type="Proteomes" id="UP001177021">
    <property type="component" value="Unassembled WGS sequence"/>
</dbReference>
<reference evidence="1" key="1">
    <citation type="submission" date="2023-10" db="EMBL/GenBank/DDBJ databases">
        <authorList>
            <person name="Rodriguez Cubillos JULIANA M."/>
            <person name="De Vega J."/>
        </authorList>
    </citation>
    <scope>NUCLEOTIDE SEQUENCE</scope>
</reference>
<gene>
    <name evidence="1" type="ORF">MILVUS5_LOCUS41628</name>
</gene>
<name>A0ACB0MDB3_TRIPR</name>
<sequence>MFSIYIHTLNRETKHTNHKKMSMSKQNVLVLALLLMFAMLLPPIQSLKLKAGNWGKTFPKKNQESETNLQFYFHDTLSGKNPSVVKIAEPLDKTQSYVTRFGTIFMADDPLTETYDPKSKLVGRAQGIYASSCQQEIGLLMSLSYVFVDGPYNGSTFTIVGKNSAANPVREMPIVGGTGLFRMARGYAIAKTHWVDFTTGDAIVGYNVTLIH</sequence>
<protein>
    <submittedName>
        <fullName evidence="1">Uncharacterized protein</fullName>
    </submittedName>
</protein>
<comment type="caution">
    <text evidence="1">The sequence shown here is derived from an EMBL/GenBank/DDBJ whole genome shotgun (WGS) entry which is preliminary data.</text>
</comment>
<keyword evidence="2" id="KW-1185">Reference proteome</keyword>
<evidence type="ECO:0000313" key="2">
    <source>
        <dbReference type="Proteomes" id="UP001177021"/>
    </source>
</evidence>